<dbReference type="Pfam" id="PF03692">
    <property type="entry name" value="CxxCxxCC"/>
    <property type="match status" value="1"/>
</dbReference>
<name>A0ABZ2KAN9_9BACT</name>
<dbReference type="InterPro" id="IPR005358">
    <property type="entry name" value="Puta_zinc/iron-chelating_dom"/>
</dbReference>
<dbReference type="RefSeq" id="WP_394845758.1">
    <property type="nucleotide sequence ID" value="NZ_CP089982.1"/>
</dbReference>
<proteinExistence type="predicted"/>
<accession>A0ABZ2KAN9</accession>
<reference evidence="1 2" key="1">
    <citation type="submission" date="2021-12" db="EMBL/GenBank/DDBJ databases">
        <title>Discovery of the Pendulisporaceae a myxobacterial family with distinct sporulation behavior and unique specialized metabolism.</title>
        <authorList>
            <person name="Garcia R."/>
            <person name="Popoff A."/>
            <person name="Bader C.D."/>
            <person name="Loehr J."/>
            <person name="Walesch S."/>
            <person name="Walt C."/>
            <person name="Boldt J."/>
            <person name="Bunk B."/>
            <person name="Haeckl F.J.F.P.J."/>
            <person name="Gunesch A.P."/>
            <person name="Birkelbach J."/>
            <person name="Nuebel U."/>
            <person name="Pietschmann T."/>
            <person name="Bach T."/>
            <person name="Mueller R."/>
        </authorList>
    </citation>
    <scope>NUCLEOTIDE SEQUENCE [LARGE SCALE GENOMIC DNA]</scope>
    <source>
        <strain evidence="1 2">MSr12523</strain>
    </source>
</reference>
<protein>
    <submittedName>
        <fullName evidence="1">YkgJ family cysteine cluster protein</fullName>
    </submittedName>
</protein>
<dbReference type="Proteomes" id="UP001379533">
    <property type="component" value="Chromosome"/>
</dbReference>
<evidence type="ECO:0000313" key="1">
    <source>
        <dbReference type="EMBL" id="WXA95149.1"/>
    </source>
</evidence>
<organism evidence="1 2">
    <name type="scientific">Pendulispora brunnea</name>
    <dbReference type="NCBI Taxonomy" id="2905690"/>
    <lineage>
        <taxon>Bacteria</taxon>
        <taxon>Pseudomonadati</taxon>
        <taxon>Myxococcota</taxon>
        <taxon>Myxococcia</taxon>
        <taxon>Myxococcales</taxon>
        <taxon>Sorangiineae</taxon>
        <taxon>Pendulisporaceae</taxon>
        <taxon>Pendulispora</taxon>
    </lineage>
</organism>
<sequence length="165" mass="18060">MGHPAKRPRNSANGSSNWKSHASRARLLSLYAEVDALLEGYTCDASTECCRFGITGREPYPTAVERAEIEHAVAALGGERALARRLPVFPASEKACPLLSDAGRCRIYASRPFGCRTFFCDRAVGPGKLPRQEIQRISRDIAALSASTFPADPHPRPLTHTLRKN</sequence>
<evidence type="ECO:0000313" key="2">
    <source>
        <dbReference type="Proteomes" id="UP001379533"/>
    </source>
</evidence>
<dbReference type="EMBL" id="CP089982">
    <property type="protein sequence ID" value="WXA95149.1"/>
    <property type="molecule type" value="Genomic_DNA"/>
</dbReference>
<keyword evidence="2" id="KW-1185">Reference proteome</keyword>
<gene>
    <name evidence="1" type="ORF">LZC95_53105</name>
</gene>